<sequence length="189" mass="20184">KTSFLSLPHSPQGTQAGPHSPAALKRGPRVPSWGHPAQPAERSPWVCGPLRWGAKRRLRIAAAAQPGPRSRWHRHCAVVYGAYAQLPGGQPRPLGGAVPQPHAVGCCPGPQLQRKLRSALSPPGWCAGPLWHLSVGKEPRAPPGHALPPRAGASPHSPWLLSSRLLLPPAAAWHTWKQECKGPRSGLRA</sequence>
<name>A0A8C5YTE4_MARMA</name>
<organism evidence="2 3">
    <name type="scientific">Marmota marmota marmota</name>
    <name type="common">Alpine marmot</name>
    <dbReference type="NCBI Taxonomy" id="9994"/>
    <lineage>
        <taxon>Eukaryota</taxon>
        <taxon>Metazoa</taxon>
        <taxon>Chordata</taxon>
        <taxon>Craniata</taxon>
        <taxon>Vertebrata</taxon>
        <taxon>Euteleostomi</taxon>
        <taxon>Mammalia</taxon>
        <taxon>Eutheria</taxon>
        <taxon>Euarchontoglires</taxon>
        <taxon>Glires</taxon>
        <taxon>Rodentia</taxon>
        <taxon>Sciuromorpha</taxon>
        <taxon>Sciuridae</taxon>
        <taxon>Xerinae</taxon>
        <taxon>Marmotini</taxon>
        <taxon>Marmota</taxon>
    </lineage>
</organism>
<feature type="region of interest" description="Disordered" evidence="1">
    <location>
        <begin position="1"/>
        <end position="41"/>
    </location>
</feature>
<protein>
    <submittedName>
        <fullName evidence="2">Uncharacterized protein</fullName>
    </submittedName>
</protein>
<reference evidence="2" key="2">
    <citation type="submission" date="2025-09" db="UniProtKB">
        <authorList>
            <consortium name="Ensembl"/>
        </authorList>
    </citation>
    <scope>IDENTIFICATION</scope>
</reference>
<proteinExistence type="predicted"/>
<evidence type="ECO:0000313" key="2">
    <source>
        <dbReference type="Ensembl" id="ENSMMMP00000004177.1"/>
    </source>
</evidence>
<feature type="compositionally biased region" description="Polar residues" evidence="1">
    <location>
        <begin position="1"/>
        <end position="17"/>
    </location>
</feature>
<evidence type="ECO:0000313" key="3">
    <source>
        <dbReference type="Proteomes" id="UP000694407"/>
    </source>
</evidence>
<dbReference type="GeneTree" id="ENSGT00560000077692"/>
<dbReference type="Proteomes" id="UP000694407">
    <property type="component" value="Unplaced"/>
</dbReference>
<evidence type="ECO:0000256" key="1">
    <source>
        <dbReference type="SAM" id="MobiDB-lite"/>
    </source>
</evidence>
<reference evidence="2" key="1">
    <citation type="submission" date="2025-08" db="UniProtKB">
        <authorList>
            <consortium name="Ensembl"/>
        </authorList>
    </citation>
    <scope>IDENTIFICATION</scope>
</reference>
<dbReference type="Ensembl" id="ENSMMMT00000004736.1">
    <property type="protein sequence ID" value="ENSMMMP00000004177.1"/>
    <property type="gene ID" value="ENSMMMG00000003793.1"/>
</dbReference>
<accession>A0A8C5YTE4</accession>
<keyword evidence="3" id="KW-1185">Reference proteome</keyword>
<dbReference type="AlphaFoldDB" id="A0A8C5YTE4"/>